<dbReference type="InterPro" id="IPR000511">
    <property type="entry name" value="Holocyt_c/c1_synthase"/>
</dbReference>
<comment type="catalytic activity">
    <reaction evidence="10">
        <text>holo-[cytochrome c] = apo-[cytochrome c] + heme b</text>
        <dbReference type="Rhea" id="RHEA:22648"/>
        <dbReference type="Rhea" id="RHEA-COMP:10725"/>
        <dbReference type="Rhea" id="RHEA-COMP:10726"/>
        <dbReference type="ChEBI" id="CHEBI:29950"/>
        <dbReference type="ChEBI" id="CHEBI:60344"/>
        <dbReference type="ChEBI" id="CHEBI:83739"/>
        <dbReference type="EC" id="4.4.1.17"/>
    </reaction>
</comment>
<dbReference type="Pfam" id="PF01265">
    <property type="entry name" value="Cyto_heme_lyase"/>
    <property type="match status" value="2"/>
</dbReference>
<dbReference type="PANTHER" id="PTHR12743:SF3">
    <property type="entry name" value="HOLOCYTOCHROME-C SYNTHASE"/>
    <property type="match status" value="1"/>
</dbReference>
<dbReference type="Proteomes" id="UP000245771">
    <property type="component" value="Unassembled WGS sequence"/>
</dbReference>
<keyword evidence="4 10" id="KW-0479">Metal-binding</keyword>
<keyword evidence="9 10" id="KW-0456">Lyase</keyword>
<keyword evidence="3 10" id="KW-0349">Heme</keyword>
<feature type="non-terminal residue" evidence="12">
    <location>
        <position position="1"/>
    </location>
</feature>
<dbReference type="GO" id="GO:0005743">
    <property type="term" value="C:mitochondrial inner membrane"/>
    <property type="evidence" value="ECO:0007669"/>
    <property type="project" value="UniProtKB-SubCell"/>
</dbReference>
<dbReference type="GeneID" id="37018157"/>
<feature type="compositionally biased region" description="Low complexity" evidence="11">
    <location>
        <begin position="1"/>
        <end position="15"/>
    </location>
</feature>
<dbReference type="EC" id="4.4.1.17" evidence="10"/>
<dbReference type="PANTHER" id="PTHR12743">
    <property type="entry name" value="CYTOCHROME C1 HEME LYASE"/>
    <property type="match status" value="1"/>
</dbReference>
<evidence type="ECO:0000313" key="13">
    <source>
        <dbReference type="Proteomes" id="UP000245771"/>
    </source>
</evidence>
<protein>
    <recommendedName>
        <fullName evidence="10">Holocytochrome c-type synthase</fullName>
        <ecNumber evidence="10">4.4.1.17</ecNumber>
    </recommendedName>
</protein>
<dbReference type="AlphaFoldDB" id="A0A316VKY8"/>
<dbReference type="EMBL" id="KZ819602">
    <property type="protein sequence ID" value="PWN37023.1"/>
    <property type="molecule type" value="Genomic_DNA"/>
</dbReference>
<evidence type="ECO:0000256" key="9">
    <source>
        <dbReference type="ARBA" id="ARBA00023239"/>
    </source>
</evidence>
<reference evidence="12 13" key="1">
    <citation type="journal article" date="2018" name="Mol. Biol. Evol.">
        <title>Broad Genomic Sampling Reveals a Smut Pathogenic Ancestry of the Fungal Clade Ustilaginomycotina.</title>
        <authorList>
            <person name="Kijpornyongpan T."/>
            <person name="Mondo S.J."/>
            <person name="Barry K."/>
            <person name="Sandor L."/>
            <person name="Lee J."/>
            <person name="Lipzen A."/>
            <person name="Pangilinan J."/>
            <person name="LaButti K."/>
            <person name="Hainaut M."/>
            <person name="Henrissat B."/>
            <person name="Grigoriev I.V."/>
            <person name="Spatafora J.W."/>
            <person name="Aime M.C."/>
        </authorList>
    </citation>
    <scope>NUCLEOTIDE SEQUENCE [LARGE SCALE GENOMIC DNA]</scope>
    <source>
        <strain evidence="12 13">MCA 3882</strain>
    </source>
</reference>
<evidence type="ECO:0000256" key="10">
    <source>
        <dbReference type="RuleBase" id="RU363130"/>
    </source>
</evidence>
<evidence type="ECO:0000256" key="3">
    <source>
        <dbReference type="ARBA" id="ARBA00022617"/>
    </source>
</evidence>
<evidence type="ECO:0000256" key="11">
    <source>
        <dbReference type="SAM" id="MobiDB-lite"/>
    </source>
</evidence>
<dbReference type="GO" id="GO:0004408">
    <property type="term" value="F:holocytochrome-c synthase activity"/>
    <property type="evidence" value="ECO:0007669"/>
    <property type="project" value="UniProtKB-EC"/>
</dbReference>
<comment type="function">
    <text evidence="10">Lyase that catalyzes the covalent linking of the heme group to the cytochrome C apoprotein to produce the mature functional cytochrome.</text>
</comment>
<keyword evidence="7 10" id="KW-0496">Mitochondrion</keyword>
<keyword evidence="8 10" id="KW-0472">Membrane</keyword>
<dbReference type="InParanoid" id="A0A316VKY8"/>
<comment type="subcellular location">
    <subcellularLocation>
        <location evidence="1 10">Mitochondrion inner membrane</location>
    </subcellularLocation>
</comment>
<evidence type="ECO:0000256" key="6">
    <source>
        <dbReference type="ARBA" id="ARBA00023004"/>
    </source>
</evidence>
<proteinExistence type="inferred from homology"/>
<sequence>KSKSSSSSSSLSSSLTNSRCPASSSSSSNSSSSAAALNPLNRMPTLTQDRAPNQKVELSTDRVMSTIPRLHESAPKGGHPYEKGGNASACPVPHEERSAMMEGNNKKEASESSSAGNWEYPSPQQFYNALVRKGWETPEEHVEMMVLVHNFLNERAWQEVLDWEREMGVKDAQNQIALARFQGKPGTLSPKARIFSWAAMIAPSKFSSDAPFDRHDWVVRRPSTSSTDPGKEVRYVIDYYSAPDDPDTDEPVFHLDVRPALDSWEAAQVRMKRTWAEWRSQEGEAST</sequence>
<dbReference type="STRING" id="1280837.A0A316VKY8"/>
<evidence type="ECO:0000256" key="2">
    <source>
        <dbReference type="ARBA" id="ARBA00007255"/>
    </source>
</evidence>
<dbReference type="PROSITE" id="PS00821">
    <property type="entry name" value="CYTO_HEME_LYASE_1"/>
    <property type="match status" value="1"/>
</dbReference>
<keyword evidence="13" id="KW-1185">Reference proteome</keyword>
<keyword evidence="5 10" id="KW-0999">Mitochondrion inner membrane</keyword>
<comment type="similarity">
    <text evidence="2 10">Belongs to the cytochrome c-type heme lyase family.</text>
</comment>
<gene>
    <name evidence="12" type="ORF">FA14DRAFT_119853</name>
</gene>
<accession>A0A316VKY8</accession>
<feature type="compositionally biased region" description="Low complexity" evidence="11">
    <location>
        <begin position="22"/>
        <end position="36"/>
    </location>
</feature>
<evidence type="ECO:0000256" key="4">
    <source>
        <dbReference type="ARBA" id="ARBA00022723"/>
    </source>
</evidence>
<keyword evidence="6 10" id="KW-0408">Iron</keyword>
<evidence type="ECO:0000256" key="5">
    <source>
        <dbReference type="ARBA" id="ARBA00022792"/>
    </source>
</evidence>
<evidence type="ECO:0000256" key="7">
    <source>
        <dbReference type="ARBA" id="ARBA00023128"/>
    </source>
</evidence>
<evidence type="ECO:0000256" key="1">
    <source>
        <dbReference type="ARBA" id="ARBA00004273"/>
    </source>
</evidence>
<evidence type="ECO:0000256" key="8">
    <source>
        <dbReference type="ARBA" id="ARBA00023136"/>
    </source>
</evidence>
<feature type="region of interest" description="Disordered" evidence="11">
    <location>
        <begin position="1"/>
        <end position="118"/>
    </location>
</feature>
<feature type="compositionally biased region" description="Basic and acidic residues" evidence="11">
    <location>
        <begin position="93"/>
        <end position="110"/>
    </location>
</feature>
<organism evidence="12 13">
    <name type="scientific">Meira miltonrushii</name>
    <dbReference type="NCBI Taxonomy" id="1280837"/>
    <lineage>
        <taxon>Eukaryota</taxon>
        <taxon>Fungi</taxon>
        <taxon>Dikarya</taxon>
        <taxon>Basidiomycota</taxon>
        <taxon>Ustilaginomycotina</taxon>
        <taxon>Exobasidiomycetes</taxon>
        <taxon>Exobasidiales</taxon>
        <taxon>Brachybasidiaceae</taxon>
        <taxon>Meira</taxon>
    </lineage>
</organism>
<feature type="compositionally biased region" description="Basic and acidic residues" evidence="11">
    <location>
        <begin position="69"/>
        <end position="82"/>
    </location>
</feature>
<dbReference type="PROSITE" id="PS00822">
    <property type="entry name" value="CYTO_HEME_LYASE_2"/>
    <property type="match status" value="1"/>
</dbReference>
<dbReference type="GO" id="GO:0046872">
    <property type="term" value="F:metal ion binding"/>
    <property type="evidence" value="ECO:0007669"/>
    <property type="project" value="UniProtKB-KW"/>
</dbReference>
<evidence type="ECO:0000313" key="12">
    <source>
        <dbReference type="EMBL" id="PWN37023.1"/>
    </source>
</evidence>
<dbReference type="OrthoDB" id="4243at2759"/>
<name>A0A316VKY8_9BASI</name>
<dbReference type="RefSeq" id="XP_025357325.1">
    <property type="nucleotide sequence ID" value="XM_025496376.1"/>
</dbReference>